<keyword evidence="6 9" id="KW-0472">Membrane</keyword>
<reference evidence="10" key="1">
    <citation type="submission" date="2017-08" db="EMBL/GenBank/DDBJ databases">
        <title>Analysis of the Antennal Transcriptome and Chemosensory-related Genes of Conopomorpha sinensis Bradley (Lepidoptera: Gracilariidae).</title>
        <authorList>
            <person name="Li P."/>
            <person name="Liu Y."/>
            <person name="Wang S."/>
            <person name="Sun H."/>
        </authorList>
    </citation>
    <scope>NUCLEOTIDE SEQUENCE</scope>
</reference>
<dbReference type="GO" id="GO:0004984">
    <property type="term" value="F:olfactory receptor activity"/>
    <property type="evidence" value="ECO:0007669"/>
    <property type="project" value="InterPro"/>
</dbReference>
<dbReference type="GO" id="GO:0007165">
    <property type="term" value="P:signal transduction"/>
    <property type="evidence" value="ECO:0007669"/>
    <property type="project" value="UniProtKB-KW"/>
</dbReference>
<evidence type="ECO:0000256" key="3">
    <source>
        <dbReference type="ARBA" id="ARBA00022692"/>
    </source>
</evidence>
<evidence type="ECO:0000256" key="4">
    <source>
        <dbReference type="ARBA" id="ARBA00022725"/>
    </source>
</evidence>
<comment type="subcellular location">
    <subcellularLocation>
        <location evidence="9">Cell membrane</location>
        <topology evidence="9">Multi-pass membrane protein</topology>
    </subcellularLocation>
    <subcellularLocation>
        <location evidence="1">Membrane</location>
        <topology evidence="1">Multi-pass membrane protein</topology>
    </subcellularLocation>
</comment>
<keyword evidence="3 9" id="KW-0812">Transmembrane</keyword>
<dbReference type="Pfam" id="PF02949">
    <property type="entry name" value="7tm_6"/>
    <property type="match status" value="1"/>
</dbReference>
<keyword evidence="8 9" id="KW-0807">Transducer</keyword>
<evidence type="ECO:0000256" key="6">
    <source>
        <dbReference type="ARBA" id="ARBA00023136"/>
    </source>
</evidence>
<feature type="transmembrane region" description="Helical" evidence="9">
    <location>
        <begin position="275"/>
        <end position="301"/>
    </location>
</feature>
<accession>A0A3S7SGL9</accession>
<feature type="transmembrane region" description="Helical" evidence="9">
    <location>
        <begin position="197"/>
        <end position="230"/>
    </location>
</feature>
<dbReference type="GO" id="GO:0005549">
    <property type="term" value="F:odorant binding"/>
    <property type="evidence" value="ECO:0007669"/>
    <property type="project" value="InterPro"/>
</dbReference>
<proteinExistence type="evidence at transcript level"/>
<sequence>MSDEDSKYLDAKAEIDKSLVLGTYCMRQFGLTFVPPKNSYVYFRDKVMLIISFMCILYHISSEIIFIAITLASSPKVEEIVPLFHTFGYGALSIVKLFALWSKREAFEQLLRDLVTIWPMPPMEPAAQKIKDNSLAALKFVHLCYFVTNLAGLWFYNLTPIVVYFYETYQGLDAKFGFIWTSWYPFDKYSTVGHTVVYIFEIFAGVTCVWAMIGTDLLFTAVASHVCMLLRLLHQRLQTLAPEGPQDDEANYHHIVENIKLHQRLIKYCMELENAFTFVNLVNIVFSSVNICCVVFVIVLLEPLLVVSSKLFLASCLVQIGIICWYSDDIFHANADVGLHAYNSGWFRTEPKCRKILVFLIKRSQKPIALTAMKFTNMNLMTYSAILTRSYSYFALLYTMFNDNVSAGK</sequence>
<evidence type="ECO:0000256" key="1">
    <source>
        <dbReference type="ARBA" id="ARBA00004141"/>
    </source>
</evidence>
<feature type="transmembrane region" description="Helical" evidence="9">
    <location>
        <begin position="380"/>
        <end position="401"/>
    </location>
</feature>
<evidence type="ECO:0000256" key="2">
    <source>
        <dbReference type="ARBA" id="ARBA00022606"/>
    </source>
</evidence>
<protein>
    <recommendedName>
        <fullName evidence="9">Odorant receptor</fullName>
    </recommendedName>
</protein>
<dbReference type="PANTHER" id="PTHR21137:SF44">
    <property type="entry name" value="ODORANT RECEPTOR 13A-RELATED"/>
    <property type="match status" value="1"/>
</dbReference>
<evidence type="ECO:0000256" key="7">
    <source>
        <dbReference type="ARBA" id="ARBA00023170"/>
    </source>
</evidence>
<evidence type="ECO:0000313" key="10">
    <source>
        <dbReference type="EMBL" id="AXY83397.1"/>
    </source>
</evidence>
<feature type="transmembrane region" description="Helical" evidence="9">
    <location>
        <begin position="47"/>
        <end position="71"/>
    </location>
</feature>
<dbReference type="GO" id="GO:0005886">
    <property type="term" value="C:plasma membrane"/>
    <property type="evidence" value="ECO:0007669"/>
    <property type="project" value="UniProtKB-SubCell"/>
</dbReference>
<organism evidence="10">
    <name type="scientific">Conopomorpha sinensis</name>
    <name type="common">litch fruit borer</name>
    <dbReference type="NCBI Taxonomy" id="940481"/>
    <lineage>
        <taxon>Eukaryota</taxon>
        <taxon>Metazoa</taxon>
        <taxon>Ecdysozoa</taxon>
        <taxon>Arthropoda</taxon>
        <taxon>Hexapoda</taxon>
        <taxon>Insecta</taxon>
        <taxon>Pterygota</taxon>
        <taxon>Neoptera</taxon>
        <taxon>Endopterygota</taxon>
        <taxon>Lepidoptera</taxon>
        <taxon>Glossata</taxon>
        <taxon>Ditrysia</taxon>
        <taxon>Tineoidea</taxon>
        <taxon>Gracillariidae</taxon>
        <taxon>Conopomorpha</taxon>
    </lineage>
</organism>
<evidence type="ECO:0000256" key="9">
    <source>
        <dbReference type="RuleBase" id="RU351113"/>
    </source>
</evidence>
<keyword evidence="7 9" id="KW-0675">Receptor</keyword>
<feature type="transmembrane region" description="Helical" evidence="9">
    <location>
        <begin position="307"/>
        <end position="326"/>
    </location>
</feature>
<feature type="transmembrane region" description="Helical" evidence="9">
    <location>
        <begin position="83"/>
        <end position="102"/>
    </location>
</feature>
<dbReference type="PANTHER" id="PTHR21137">
    <property type="entry name" value="ODORANT RECEPTOR"/>
    <property type="match status" value="1"/>
</dbReference>
<dbReference type="AlphaFoldDB" id="A0A3S7SGL9"/>
<keyword evidence="4 9" id="KW-0552">Olfaction</keyword>
<dbReference type="InterPro" id="IPR004117">
    <property type="entry name" value="7tm6_olfct_rcpt"/>
</dbReference>
<keyword evidence="2 9" id="KW-0716">Sensory transduction</keyword>
<evidence type="ECO:0000256" key="5">
    <source>
        <dbReference type="ARBA" id="ARBA00022989"/>
    </source>
</evidence>
<feature type="transmembrane region" description="Helical" evidence="9">
    <location>
        <begin position="136"/>
        <end position="156"/>
    </location>
</feature>
<name>A0A3S7SGL9_9NEOP</name>
<dbReference type="EMBL" id="MF625570">
    <property type="protein sequence ID" value="AXY83397.1"/>
    <property type="molecule type" value="mRNA"/>
</dbReference>
<keyword evidence="5 9" id="KW-1133">Transmembrane helix</keyword>
<comment type="similarity">
    <text evidence="9">Belongs to the insect chemoreceptor superfamily. Heteromeric odorant receptor channel (TC 1.A.69) family.</text>
</comment>
<evidence type="ECO:0000256" key="8">
    <source>
        <dbReference type="ARBA" id="ARBA00023224"/>
    </source>
</evidence>